<dbReference type="InterPro" id="IPR001173">
    <property type="entry name" value="Glyco_trans_2-like"/>
</dbReference>
<dbReference type="PANTHER" id="PTHR22916">
    <property type="entry name" value="GLYCOSYLTRANSFERASE"/>
    <property type="match status" value="1"/>
</dbReference>
<dbReference type="GO" id="GO:0016758">
    <property type="term" value="F:hexosyltransferase activity"/>
    <property type="evidence" value="ECO:0007669"/>
    <property type="project" value="UniProtKB-ARBA"/>
</dbReference>
<name>A0A385JNB0_PROMI</name>
<dbReference type="SUPFAM" id="SSF53448">
    <property type="entry name" value="Nucleotide-diphospho-sugar transferases"/>
    <property type="match status" value="1"/>
</dbReference>
<evidence type="ECO:0000313" key="2">
    <source>
        <dbReference type="EMBL" id="AXY99814.1"/>
    </source>
</evidence>
<accession>A0A385JNB0</accession>
<dbReference type="Pfam" id="PF00535">
    <property type="entry name" value="Glycos_transf_2"/>
    <property type="match status" value="1"/>
</dbReference>
<dbReference type="Gene3D" id="3.90.550.10">
    <property type="entry name" value="Spore Coat Polysaccharide Biosynthesis Protein SpsA, Chain A"/>
    <property type="match status" value="1"/>
</dbReference>
<sequence length="306" mass="36614">MPNISVVIPYYNDSKHIEQCITSVISQTLTPLEIIIIDDCSIDTDGLRLILNKFNFFNIKLFRNNVNMNGAYSRNRGIHEAKGDFIALLDADDFWSMDHLEKNYNFIFKEKADFVYSQCNRNKKNKLIKRKVNDIHHIVGNIENIILYSPPQTNSFFFSSKISPLICFDEKLKRHQDYQFFLDIIRNKNIKVSYLDQYTTYYRYANTNKENIDYSSIFNFWNKNKEKMDKSLLKKKLWNIIAGGLRNRKINPETILFNKDLDNIFYNDKFYNFTKKIKNKMINRIIINIYFYIVIDRFKKLLHFIG</sequence>
<dbReference type="AlphaFoldDB" id="A0A385JNB0"/>
<dbReference type="InterPro" id="IPR029044">
    <property type="entry name" value="Nucleotide-diphossugar_trans"/>
</dbReference>
<reference evidence="2" key="1">
    <citation type="journal article" date="2017" name="PLoS ONE">
        <title>Genetic diversity of the O antigens of Proteus species and the development of a suspension array for molecular serotyping.</title>
        <authorList>
            <person name="Yu X."/>
            <person name="Torzewska A."/>
            <person name="Zhang X."/>
            <person name="Yin Z."/>
            <person name="Drzewiecka D."/>
            <person name="Cao H."/>
            <person name="Liu B."/>
            <person name="Knirel Y.A."/>
            <person name="Rozalski A."/>
            <person name="Wang L."/>
        </authorList>
    </citation>
    <scope>NUCLEOTIDE SEQUENCE</scope>
    <source>
        <strain evidence="2">TG332</strain>
    </source>
</reference>
<organism evidence="2">
    <name type="scientific">Proteus mirabilis</name>
    <dbReference type="NCBI Taxonomy" id="584"/>
    <lineage>
        <taxon>Bacteria</taxon>
        <taxon>Pseudomonadati</taxon>
        <taxon>Pseudomonadota</taxon>
        <taxon>Gammaproteobacteria</taxon>
        <taxon>Enterobacterales</taxon>
        <taxon>Morganellaceae</taxon>
        <taxon>Proteus</taxon>
    </lineage>
</organism>
<protein>
    <submittedName>
        <fullName evidence="2">Gt1</fullName>
    </submittedName>
</protein>
<evidence type="ECO:0000259" key="1">
    <source>
        <dbReference type="Pfam" id="PF00535"/>
    </source>
</evidence>
<proteinExistence type="predicted"/>
<dbReference type="CDD" id="cd00761">
    <property type="entry name" value="Glyco_tranf_GTA_type"/>
    <property type="match status" value="1"/>
</dbReference>
<feature type="domain" description="Glycosyltransferase 2-like" evidence="1">
    <location>
        <begin position="5"/>
        <end position="138"/>
    </location>
</feature>
<dbReference type="EMBL" id="KY710718">
    <property type="protein sequence ID" value="AXY99814.1"/>
    <property type="molecule type" value="Genomic_DNA"/>
</dbReference>
<dbReference type="PANTHER" id="PTHR22916:SF3">
    <property type="entry name" value="UDP-GLCNAC:BETAGAL BETA-1,3-N-ACETYLGLUCOSAMINYLTRANSFERASE-LIKE PROTEIN 1"/>
    <property type="match status" value="1"/>
</dbReference>